<accession>A0A8R1IJJ0</accession>
<reference evidence="1" key="2">
    <citation type="submission" date="2022-06" db="UniProtKB">
        <authorList>
            <consortium name="EnsemblMetazoa"/>
        </authorList>
    </citation>
    <scope>IDENTIFICATION</scope>
    <source>
        <strain evidence="1">DF5081</strain>
    </source>
</reference>
<protein>
    <submittedName>
        <fullName evidence="1">Uncharacterized protein</fullName>
    </submittedName>
</protein>
<keyword evidence="2" id="KW-1185">Reference proteome</keyword>
<reference evidence="2" key="1">
    <citation type="submission" date="2010-08" db="EMBL/GenBank/DDBJ databases">
        <authorList>
            <consortium name="Caenorhabditis japonica Sequencing Consortium"/>
            <person name="Wilson R.K."/>
        </authorList>
    </citation>
    <scope>NUCLEOTIDE SEQUENCE [LARGE SCALE GENOMIC DNA]</scope>
    <source>
        <strain evidence="2">DF5081</strain>
    </source>
</reference>
<evidence type="ECO:0000313" key="1">
    <source>
        <dbReference type="EnsemblMetazoa" id="CJA37526b.1"/>
    </source>
</evidence>
<dbReference type="Proteomes" id="UP000005237">
    <property type="component" value="Unassembled WGS sequence"/>
</dbReference>
<proteinExistence type="predicted"/>
<name>A0A8R1IJJ0_CAEJA</name>
<dbReference type="AlphaFoldDB" id="A0A8R1IJJ0"/>
<organism evidence="1 2">
    <name type="scientific">Caenorhabditis japonica</name>
    <dbReference type="NCBI Taxonomy" id="281687"/>
    <lineage>
        <taxon>Eukaryota</taxon>
        <taxon>Metazoa</taxon>
        <taxon>Ecdysozoa</taxon>
        <taxon>Nematoda</taxon>
        <taxon>Chromadorea</taxon>
        <taxon>Rhabditida</taxon>
        <taxon>Rhabditina</taxon>
        <taxon>Rhabditomorpha</taxon>
        <taxon>Rhabditoidea</taxon>
        <taxon>Rhabditidae</taxon>
        <taxon>Peloderinae</taxon>
        <taxon>Caenorhabditis</taxon>
    </lineage>
</organism>
<sequence length="140" mass="15282">MTSIFETEILAGVSVALVKICCQFDHYLNFITFRISVQLFTFATVMIYFTLGCGVCDTNSGEQLDADGCENVLDNSMSRDSSGFDINPAMSPVYRRDELDSVSDFDWNVLGEAKQISSWWNEQIFGIGGGGGASTSGSEL</sequence>
<dbReference type="EnsemblMetazoa" id="CJA37526b.1">
    <property type="protein sequence ID" value="CJA37526b.1"/>
    <property type="gene ID" value="WBGene00213373"/>
</dbReference>
<evidence type="ECO:0000313" key="2">
    <source>
        <dbReference type="Proteomes" id="UP000005237"/>
    </source>
</evidence>